<organism evidence="1 2">
    <name type="scientific">Peronosclerospora sorghi</name>
    <dbReference type="NCBI Taxonomy" id="230839"/>
    <lineage>
        <taxon>Eukaryota</taxon>
        <taxon>Sar</taxon>
        <taxon>Stramenopiles</taxon>
        <taxon>Oomycota</taxon>
        <taxon>Peronosporomycetes</taxon>
        <taxon>Peronosporales</taxon>
        <taxon>Peronosporaceae</taxon>
        <taxon>Peronosclerospora</taxon>
    </lineage>
</organism>
<keyword evidence="2" id="KW-1185">Reference proteome</keyword>
<name>A0ACC0VS43_9STRA</name>
<sequence>MSIVEMGAGSAYWARLLRLRGADVIAYYVHTADDNEEEKEIRKKDMVNIRSAATKSEKRNVGAEEMQEIVDEEFNDEGEEEEGTEEKTGRR</sequence>
<protein>
    <submittedName>
        <fullName evidence="1">Uncharacterized protein</fullName>
    </submittedName>
</protein>
<evidence type="ECO:0000313" key="1">
    <source>
        <dbReference type="EMBL" id="KAI9908286.1"/>
    </source>
</evidence>
<accession>A0ACC0VS43</accession>
<proteinExistence type="predicted"/>
<evidence type="ECO:0000313" key="2">
    <source>
        <dbReference type="Proteomes" id="UP001163321"/>
    </source>
</evidence>
<reference evidence="1 2" key="1">
    <citation type="journal article" date="2022" name="bioRxiv">
        <title>The genome of the oomycete Peronosclerospora sorghi, a cosmopolitan pathogen of maize and sorghum, is inflated with dispersed pseudogenes.</title>
        <authorList>
            <person name="Fletcher K."/>
            <person name="Martin F."/>
            <person name="Isakeit T."/>
            <person name="Cavanaugh K."/>
            <person name="Magill C."/>
            <person name="Michelmore R."/>
        </authorList>
    </citation>
    <scope>NUCLEOTIDE SEQUENCE [LARGE SCALE GENOMIC DNA]</scope>
    <source>
        <strain evidence="1">P6</strain>
    </source>
</reference>
<gene>
    <name evidence="1" type="ORF">PsorP6_016456</name>
</gene>
<dbReference type="EMBL" id="CM047587">
    <property type="protein sequence ID" value="KAI9908286.1"/>
    <property type="molecule type" value="Genomic_DNA"/>
</dbReference>
<dbReference type="Proteomes" id="UP001163321">
    <property type="component" value="Chromosome 8"/>
</dbReference>
<comment type="caution">
    <text evidence="1">The sequence shown here is derived from an EMBL/GenBank/DDBJ whole genome shotgun (WGS) entry which is preliminary data.</text>
</comment>